<evidence type="ECO:0008006" key="3">
    <source>
        <dbReference type="Google" id="ProtNLM"/>
    </source>
</evidence>
<name>A0ABU6YWW2_9FABA</name>
<sequence>MEKNMGDLRSFVVTQFVRHSSEFEVTQISPTGGFSLGTYTVSLREQTCDVGSFQALHYPCMHAVACCAHAHVNWASYVHDVYKMSEVFNVYRMSFTPPIPEGFPPYGGPTLILDPRCVGRATKECP</sequence>
<protein>
    <recommendedName>
        <fullName evidence="3">SWIM-type domain-containing protein</fullName>
    </recommendedName>
</protein>
<accession>A0ABU6YWW2</accession>
<comment type="caution">
    <text evidence="1">The sequence shown here is derived from an EMBL/GenBank/DDBJ whole genome shotgun (WGS) entry which is preliminary data.</text>
</comment>
<gene>
    <name evidence="1" type="ORF">PIB30_103239</name>
</gene>
<evidence type="ECO:0000313" key="1">
    <source>
        <dbReference type="EMBL" id="MED6214449.1"/>
    </source>
</evidence>
<dbReference type="Proteomes" id="UP001341840">
    <property type="component" value="Unassembled WGS sequence"/>
</dbReference>
<proteinExistence type="predicted"/>
<dbReference type="EMBL" id="JASCZI010244972">
    <property type="protein sequence ID" value="MED6214449.1"/>
    <property type="molecule type" value="Genomic_DNA"/>
</dbReference>
<feature type="non-terminal residue" evidence="1">
    <location>
        <position position="126"/>
    </location>
</feature>
<organism evidence="1 2">
    <name type="scientific">Stylosanthes scabra</name>
    <dbReference type="NCBI Taxonomy" id="79078"/>
    <lineage>
        <taxon>Eukaryota</taxon>
        <taxon>Viridiplantae</taxon>
        <taxon>Streptophyta</taxon>
        <taxon>Embryophyta</taxon>
        <taxon>Tracheophyta</taxon>
        <taxon>Spermatophyta</taxon>
        <taxon>Magnoliopsida</taxon>
        <taxon>eudicotyledons</taxon>
        <taxon>Gunneridae</taxon>
        <taxon>Pentapetalae</taxon>
        <taxon>rosids</taxon>
        <taxon>fabids</taxon>
        <taxon>Fabales</taxon>
        <taxon>Fabaceae</taxon>
        <taxon>Papilionoideae</taxon>
        <taxon>50 kb inversion clade</taxon>
        <taxon>dalbergioids sensu lato</taxon>
        <taxon>Dalbergieae</taxon>
        <taxon>Pterocarpus clade</taxon>
        <taxon>Stylosanthes</taxon>
    </lineage>
</organism>
<evidence type="ECO:0000313" key="2">
    <source>
        <dbReference type="Proteomes" id="UP001341840"/>
    </source>
</evidence>
<reference evidence="1 2" key="1">
    <citation type="journal article" date="2023" name="Plants (Basel)">
        <title>Bridging the Gap: Combining Genomics and Transcriptomics Approaches to Understand Stylosanthes scabra, an Orphan Legume from the Brazilian Caatinga.</title>
        <authorList>
            <person name="Ferreira-Neto J.R.C."/>
            <person name="da Silva M.D."/>
            <person name="Binneck E."/>
            <person name="de Melo N.F."/>
            <person name="da Silva R.H."/>
            <person name="de Melo A.L.T.M."/>
            <person name="Pandolfi V."/>
            <person name="Bustamante F.O."/>
            <person name="Brasileiro-Vidal A.C."/>
            <person name="Benko-Iseppon A.M."/>
        </authorList>
    </citation>
    <scope>NUCLEOTIDE SEQUENCE [LARGE SCALE GENOMIC DNA]</scope>
    <source>
        <tissue evidence="1">Leaves</tissue>
    </source>
</reference>
<keyword evidence="2" id="KW-1185">Reference proteome</keyword>